<dbReference type="PANTHER" id="PTHR12307">
    <property type="entry name" value="PROTEIN PHOSPHATASE 1 REGULATORY SUBUNIT"/>
    <property type="match status" value="1"/>
</dbReference>
<dbReference type="Proteomes" id="UP001163046">
    <property type="component" value="Unassembled WGS sequence"/>
</dbReference>
<evidence type="ECO:0000259" key="1">
    <source>
        <dbReference type="Pfam" id="PF03370"/>
    </source>
</evidence>
<dbReference type="GO" id="GO:0005979">
    <property type="term" value="P:regulation of glycogen biosynthetic process"/>
    <property type="evidence" value="ECO:0007669"/>
    <property type="project" value="TreeGrafter"/>
</dbReference>
<dbReference type="GO" id="GO:0000164">
    <property type="term" value="C:protein phosphatase type 1 complex"/>
    <property type="evidence" value="ECO:0007669"/>
    <property type="project" value="TreeGrafter"/>
</dbReference>
<sequence length="159" mass="18130">MPPTQSLKSCVVKLTSCRKSDSELVKKDKKVHFADSMGLSLVSVVYLPQSAPAAKLSSQRRWSFCEEKAKLLNFTQPLERRDFIERLNGLNVSLENIVLRDFGLFGTVKVRNLAFQKRLTVRYTIDGWTTYRDVVGQYVVGSQTGFTDTFLSRLDCRQL</sequence>
<gene>
    <name evidence="2" type="primary">PPP1R3B</name>
    <name evidence="2" type="ORF">OS493_017040</name>
</gene>
<protein>
    <submittedName>
        <fullName evidence="2">Protein phosphatase 1 regulatory subunit 3B</fullName>
    </submittedName>
</protein>
<dbReference type="Pfam" id="PF03370">
    <property type="entry name" value="CBM_21"/>
    <property type="match status" value="1"/>
</dbReference>
<dbReference type="EMBL" id="MU827786">
    <property type="protein sequence ID" value="KAJ7333503.1"/>
    <property type="molecule type" value="Genomic_DNA"/>
</dbReference>
<organism evidence="2 3">
    <name type="scientific">Desmophyllum pertusum</name>
    <dbReference type="NCBI Taxonomy" id="174260"/>
    <lineage>
        <taxon>Eukaryota</taxon>
        <taxon>Metazoa</taxon>
        <taxon>Cnidaria</taxon>
        <taxon>Anthozoa</taxon>
        <taxon>Hexacorallia</taxon>
        <taxon>Scleractinia</taxon>
        <taxon>Caryophylliina</taxon>
        <taxon>Caryophylliidae</taxon>
        <taxon>Desmophyllum</taxon>
    </lineage>
</organism>
<dbReference type="InterPro" id="IPR005036">
    <property type="entry name" value="CBM21_dom"/>
</dbReference>
<dbReference type="AlphaFoldDB" id="A0A9W9YC43"/>
<dbReference type="InterPro" id="IPR050782">
    <property type="entry name" value="PP1_regulatory_subunit_3"/>
</dbReference>
<proteinExistence type="predicted"/>
<dbReference type="OrthoDB" id="1881at2759"/>
<reference evidence="2" key="1">
    <citation type="submission" date="2023-01" db="EMBL/GenBank/DDBJ databases">
        <title>Genome assembly of the deep-sea coral Lophelia pertusa.</title>
        <authorList>
            <person name="Herrera S."/>
            <person name="Cordes E."/>
        </authorList>
    </citation>
    <scope>NUCLEOTIDE SEQUENCE</scope>
    <source>
        <strain evidence="2">USNM1676648</strain>
        <tissue evidence="2">Polyp</tissue>
    </source>
</reference>
<dbReference type="InterPro" id="IPR038175">
    <property type="entry name" value="CBM21_dom_sf"/>
</dbReference>
<dbReference type="GO" id="GO:0008157">
    <property type="term" value="F:protein phosphatase 1 binding"/>
    <property type="evidence" value="ECO:0007669"/>
    <property type="project" value="TreeGrafter"/>
</dbReference>
<dbReference type="PANTHER" id="PTHR12307:SF36">
    <property type="entry name" value="GLYCOGEN-BINDING SUBUNIT 76A"/>
    <property type="match status" value="1"/>
</dbReference>
<feature type="domain" description="CBM21" evidence="1">
    <location>
        <begin position="88"/>
        <end position="150"/>
    </location>
</feature>
<evidence type="ECO:0000313" key="3">
    <source>
        <dbReference type="Proteomes" id="UP001163046"/>
    </source>
</evidence>
<accession>A0A9W9YC43</accession>
<evidence type="ECO:0000313" key="2">
    <source>
        <dbReference type="EMBL" id="KAJ7333503.1"/>
    </source>
</evidence>
<keyword evidence="3" id="KW-1185">Reference proteome</keyword>
<name>A0A9W9YC43_9CNID</name>
<dbReference type="GO" id="GO:2001069">
    <property type="term" value="F:glycogen binding"/>
    <property type="evidence" value="ECO:0007669"/>
    <property type="project" value="TreeGrafter"/>
</dbReference>
<dbReference type="Gene3D" id="2.60.40.2440">
    <property type="entry name" value="Carbohydrate binding type-21 domain"/>
    <property type="match status" value="1"/>
</dbReference>
<comment type="caution">
    <text evidence="2">The sequence shown here is derived from an EMBL/GenBank/DDBJ whole genome shotgun (WGS) entry which is preliminary data.</text>
</comment>